<feature type="compositionally biased region" description="Polar residues" evidence="6">
    <location>
        <begin position="97"/>
        <end position="109"/>
    </location>
</feature>
<dbReference type="AlphaFoldDB" id="B9SKZ0"/>
<proteinExistence type="inferred from homology"/>
<dbReference type="EMBL" id="EQ974008">
    <property type="protein sequence ID" value="EEF35681.1"/>
    <property type="molecule type" value="Genomic_DNA"/>
</dbReference>
<dbReference type="InterPro" id="IPR005202">
    <property type="entry name" value="TF_GRAS"/>
</dbReference>
<gene>
    <name evidence="7" type="ORF">RCOM_0847570</name>
</gene>
<organism evidence="7 8">
    <name type="scientific">Ricinus communis</name>
    <name type="common">Castor bean</name>
    <dbReference type="NCBI Taxonomy" id="3988"/>
    <lineage>
        <taxon>Eukaryota</taxon>
        <taxon>Viridiplantae</taxon>
        <taxon>Streptophyta</taxon>
        <taxon>Embryophyta</taxon>
        <taxon>Tracheophyta</taxon>
        <taxon>Spermatophyta</taxon>
        <taxon>Magnoliopsida</taxon>
        <taxon>eudicotyledons</taxon>
        <taxon>Gunneridae</taxon>
        <taxon>Pentapetalae</taxon>
        <taxon>rosids</taxon>
        <taxon>fabids</taxon>
        <taxon>Malpighiales</taxon>
        <taxon>Euphorbiaceae</taxon>
        <taxon>Acalyphoideae</taxon>
        <taxon>Acalypheae</taxon>
        <taxon>Ricinus</taxon>
    </lineage>
</organism>
<name>B9SKZ0_RICCO</name>
<dbReference type="eggNOG" id="ENOG502QWF3">
    <property type="taxonomic scope" value="Eukaryota"/>
</dbReference>
<feature type="short sequence motif" description="VHIID" evidence="5">
    <location>
        <begin position="235"/>
        <end position="239"/>
    </location>
</feature>
<dbReference type="Proteomes" id="UP000008311">
    <property type="component" value="Unassembled WGS sequence"/>
</dbReference>
<comment type="similarity">
    <text evidence="5">Belongs to the GRAS family.</text>
</comment>
<dbReference type="GO" id="GO:0006355">
    <property type="term" value="P:regulation of DNA-templated transcription"/>
    <property type="evidence" value="ECO:0000318"/>
    <property type="project" value="GO_Central"/>
</dbReference>
<keyword evidence="8" id="KW-1185">Reference proteome</keyword>
<sequence>MDVHADVCQFSSSFSTGDDTTSDISSIPCLSTLFPNGFAQSPACTDNQLQALSVEDFLLDNEGFDPNLNGDMEFLYGQFCESEDSFPFSNEGKELWSPSSPSTKFSEAASAESTSIQPSLLVFPGEESELDNRLTVLHLLKAYGEAMENQKTELAGVLIRCLREKVSLAGEPLLRIAFSLSQDTEKHGDYLKQESSNNFEAAFRAFYQIFPNGRIAHFAANSAILEAMPADAEMIHIVDFDMGEGVQWPPMLETLARLQKGVRLTAIKWEQENCDEAPLMWSFSEAKRRLVDHARPFGLKLKVEEMGIEDLVSEIKRTKKRGGRKEWLAFNCMVGLPHMGRVRSRKLVEDFVRVAKDLMADSVCCNSSNRGILTFGDGDAWETVRDCSGFASYFEGNLMHYQALLESIEMNFPIHLAEARMALECLFVTPFISSQAWIQRWMEMKECCNLQMGTSLEGWRVSNESLEEARETVKEKQSLYKVRIGGEWNNEMILEWRGTQLVRVSAWRN</sequence>
<keyword evidence="3" id="KW-0804">Transcription</keyword>
<evidence type="ECO:0000256" key="4">
    <source>
        <dbReference type="ARBA" id="ARBA00023242"/>
    </source>
</evidence>
<feature type="region of interest" description="SAW" evidence="5">
    <location>
        <begin position="436"/>
        <end position="508"/>
    </location>
</feature>
<evidence type="ECO:0000256" key="2">
    <source>
        <dbReference type="ARBA" id="ARBA00023015"/>
    </source>
</evidence>
<evidence type="ECO:0000313" key="8">
    <source>
        <dbReference type="Proteomes" id="UP000008311"/>
    </source>
</evidence>
<dbReference type="PANTHER" id="PTHR31636">
    <property type="entry name" value="OSJNBA0084A10.13 PROTEIN-RELATED"/>
    <property type="match status" value="1"/>
</dbReference>
<keyword evidence="2" id="KW-0805">Transcription regulation</keyword>
<dbReference type="InParanoid" id="B9SKZ0"/>
<comment type="subcellular location">
    <subcellularLocation>
        <location evidence="1">Nucleus</location>
    </subcellularLocation>
</comment>
<evidence type="ECO:0000256" key="3">
    <source>
        <dbReference type="ARBA" id="ARBA00023163"/>
    </source>
</evidence>
<accession>B9SKZ0</accession>
<evidence type="ECO:0000313" key="7">
    <source>
        <dbReference type="EMBL" id="EEF35681.1"/>
    </source>
</evidence>
<comment type="caution">
    <text evidence="5">Lacks conserved residue(s) required for the propagation of feature annotation.</text>
</comment>
<dbReference type="Pfam" id="PF03514">
    <property type="entry name" value="GRAS"/>
    <property type="match status" value="1"/>
</dbReference>
<keyword evidence="4" id="KW-0539">Nucleus</keyword>
<feature type="region of interest" description="Disordered" evidence="6">
    <location>
        <begin position="90"/>
        <end position="109"/>
    </location>
</feature>
<dbReference type="STRING" id="3988.B9SKZ0"/>
<protein>
    <submittedName>
        <fullName evidence="7">Transcription factor, putative</fullName>
    </submittedName>
</protein>
<dbReference type="GO" id="GO:0005634">
    <property type="term" value="C:nucleus"/>
    <property type="evidence" value="ECO:0000318"/>
    <property type="project" value="GO_Central"/>
</dbReference>
<dbReference type="GO" id="GO:0003700">
    <property type="term" value="F:DNA-binding transcription factor activity"/>
    <property type="evidence" value="ECO:0000318"/>
    <property type="project" value="GO_Central"/>
</dbReference>
<evidence type="ECO:0000256" key="5">
    <source>
        <dbReference type="PROSITE-ProRule" id="PRU01191"/>
    </source>
</evidence>
<dbReference type="GO" id="GO:0043565">
    <property type="term" value="F:sequence-specific DNA binding"/>
    <property type="evidence" value="ECO:0000318"/>
    <property type="project" value="GO_Central"/>
</dbReference>
<reference evidence="8" key="1">
    <citation type="journal article" date="2010" name="Nat. Biotechnol.">
        <title>Draft genome sequence of the oilseed species Ricinus communis.</title>
        <authorList>
            <person name="Chan A.P."/>
            <person name="Crabtree J."/>
            <person name="Zhao Q."/>
            <person name="Lorenzi H."/>
            <person name="Orvis J."/>
            <person name="Puiu D."/>
            <person name="Melake-Berhan A."/>
            <person name="Jones K.M."/>
            <person name="Redman J."/>
            <person name="Chen G."/>
            <person name="Cahoon E.B."/>
            <person name="Gedil M."/>
            <person name="Stanke M."/>
            <person name="Haas B.J."/>
            <person name="Wortman J.R."/>
            <person name="Fraser-Liggett C.M."/>
            <person name="Ravel J."/>
            <person name="Rabinowicz P.D."/>
        </authorList>
    </citation>
    <scope>NUCLEOTIDE SEQUENCE [LARGE SCALE GENOMIC DNA]</scope>
    <source>
        <strain evidence="8">cv. Hale</strain>
    </source>
</reference>
<evidence type="ECO:0000256" key="6">
    <source>
        <dbReference type="SAM" id="MobiDB-lite"/>
    </source>
</evidence>
<dbReference type="PROSITE" id="PS50985">
    <property type="entry name" value="GRAS"/>
    <property type="match status" value="1"/>
</dbReference>
<evidence type="ECO:0000256" key="1">
    <source>
        <dbReference type="ARBA" id="ARBA00004123"/>
    </source>
</evidence>